<organism evidence="1 2">
    <name type="scientific">Vibrio gallaecicus</name>
    <dbReference type="NCBI Taxonomy" id="552386"/>
    <lineage>
        <taxon>Bacteria</taxon>
        <taxon>Pseudomonadati</taxon>
        <taxon>Pseudomonadota</taxon>
        <taxon>Gammaproteobacteria</taxon>
        <taxon>Vibrionales</taxon>
        <taxon>Vibrionaceae</taxon>
        <taxon>Vibrio</taxon>
    </lineage>
</organism>
<gene>
    <name evidence="1" type="ORF">AB4566_21260</name>
</gene>
<comment type="caution">
    <text evidence="1">The sequence shown here is derived from an EMBL/GenBank/DDBJ whole genome shotgun (WGS) entry which is preliminary data.</text>
</comment>
<dbReference type="RefSeq" id="WP_137372693.1">
    <property type="nucleotide sequence ID" value="NZ_AP025490.1"/>
</dbReference>
<dbReference type="EMBL" id="JBFRUW010000121">
    <property type="protein sequence ID" value="MFA0570786.1"/>
    <property type="molecule type" value="Genomic_DNA"/>
</dbReference>
<reference evidence="1 2" key="1">
    <citation type="journal article" date="2024" name="ISME J.">
        <title>Tailless and filamentous prophages are predominant in marine Vibrio.</title>
        <authorList>
            <person name="Steensen K."/>
            <person name="Seneca J."/>
            <person name="Bartlau N."/>
            <person name="Yu X.A."/>
            <person name="Hussain F.A."/>
            <person name="Polz M.F."/>
        </authorList>
    </citation>
    <scope>NUCLEOTIDE SEQUENCE [LARGE SCALE GENOMIC DNA]</scope>
    <source>
        <strain evidence="1 2">10N.222.51.A1</strain>
    </source>
</reference>
<evidence type="ECO:0000313" key="2">
    <source>
        <dbReference type="Proteomes" id="UP001570417"/>
    </source>
</evidence>
<sequence length="75" mass="7920">MNIFNKLLLATIALTSTVGCTSTRYAPNLMIASPIKSINLAPTINTLTNVTKALTPVILTLAQPVVISPKIVLSN</sequence>
<protein>
    <recommendedName>
        <fullName evidence="3">Lipoprotein</fullName>
    </recommendedName>
</protein>
<evidence type="ECO:0000313" key="1">
    <source>
        <dbReference type="EMBL" id="MFA0570786.1"/>
    </source>
</evidence>
<name>A0ABV4NHD2_9VIBR</name>
<accession>A0ABV4NHD2</accession>
<evidence type="ECO:0008006" key="3">
    <source>
        <dbReference type="Google" id="ProtNLM"/>
    </source>
</evidence>
<keyword evidence="2" id="KW-1185">Reference proteome</keyword>
<dbReference type="Proteomes" id="UP001570417">
    <property type="component" value="Unassembled WGS sequence"/>
</dbReference>
<proteinExistence type="predicted"/>
<dbReference type="PROSITE" id="PS51257">
    <property type="entry name" value="PROKAR_LIPOPROTEIN"/>
    <property type="match status" value="1"/>
</dbReference>